<evidence type="ECO:0000313" key="2">
    <source>
        <dbReference type="Proteomes" id="UP000263268"/>
    </source>
</evidence>
<dbReference type="InterPro" id="IPR021739">
    <property type="entry name" value="SaV-like"/>
</dbReference>
<protein>
    <recommendedName>
        <fullName evidence="3">DUF3310 domain-containing protein</fullName>
    </recommendedName>
</protein>
<reference evidence="1 2" key="1">
    <citation type="journal article" date="2018" name="Nat. Biotechnol.">
        <title>A standardized bacterial taxonomy based on genome phylogeny substantially revises the tree of life.</title>
        <authorList>
            <person name="Parks D.H."/>
            <person name="Chuvochina M."/>
            <person name="Waite D.W."/>
            <person name="Rinke C."/>
            <person name="Skarshewski A."/>
            <person name="Chaumeil P.A."/>
            <person name="Hugenholtz P."/>
        </authorList>
    </citation>
    <scope>NUCLEOTIDE SEQUENCE [LARGE SCALE GENOMIC DNA]</scope>
    <source>
        <strain evidence="1">UBA10227</strain>
    </source>
</reference>
<dbReference type="Pfam" id="PF11753">
    <property type="entry name" value="DUF3310"/>
    <property type="match status" value="1"/>
</dbReference>
<accession>A0A3D6BU30</accession>
<comment type="caution">
    <text evidence="1">The sequence shown here is derived from an EMBL/GenBank/DDBJ whole genome shotgun (WGS) entry which is preliminary data.</text>
</comment>
<proteinExistence type="predicted"/>
<evidence type="ECO:0008006" key="3">
    <source>
        <dbReference type="Google" id="ProtNLM"/>
    </source>
</evidence>
<sequence>MTDQINPDYYKDYSIEVTDAIQAWQLNYCQGNIIKYIVRCGRKTEDPRQDLKKALWYIQKELAQYE</sequence>
<dbReference type="Proteomes" id="UP000263268">
    <property type="component" value="Unassembled WGS sequence"/>
</dbReference>
<organism evidence="1 2">
    <name type="scientific">Xanthomarina gelatinilytica</name>
    <dbReference type="NCBI Taxonomy" id="1137281"/>
    <lineage>
        <taxon>Bacteria</taxon>
        <taxon>Pseudomonadati</taxon>
        <taxon>Bacteroidota</taxon>
        <taxon>Flavobacteriia</taxon>
        <taxon>Flavobacteriales</taxon>
        <taxon>Flavobacteriaceae</taxon>
        <taxon>Xanthomarina</taxon>
    </lineage>
</organism>
<name>A0A3D6BU30_9FLAO</name>
<evidence type="ECO:0000313" key="1">
    <source>
        <dbReference type="EMBL" id="HCY82712.1"/>
    </source>
</evidence>
<dbReference type="AlphaFoldDB" id="A0A3D6BU30"/>
<gene>
    <name evidence="1" type="ORF">DHV22_14510</name>
</gene>
<dbReference type="EMBL" id="DPRK01000228">
    <property type="protein sequence ID" value="HCY82712.1"/>
    <property type="molecule type" value="Genomic_DNA"/>
</dbReference>